<dbReference type="Proteomes" id="UP000696573">
    <property type="component" value="Unassembled WGS sequence"/>
</dbReference>
<dbReference type="SUPFAM" id="SSF50685">
    <property type="entry name" value="Barwin-like endoglucanases"/>
    <property type="match status" value="1"/>
</dbReference>
<keyword evidence="1" id="KW-0732">Signal</keyword>
<dbReference type="CDD" id="cd22191">
    <property type="entry name" value="DPBB_RlpA_EXP_N-like"/>
    <property type="match status" value="1"/>
</dbReference>
<dbReference type="Pfam" id="PF03330">
    <property type="entry name" value="DPBB_1"/>
    <property type="match status" value="1"/>
</dbReference>
<proteinExistence type="predicted"/>
<dbReference type="OrthoDB" id="406505at2759"/>
<evidence type="ECO:0000259" key="3">
    <source>
        <dbReference type="Pfam" id="PF03330"/>
    </source>
</evidence>
<protein>
    <recommendedName>
        <fullName evidence="3">RlpA-like protein double-psi beta-barrel domain-containing protein</fullName>
    </recommendedName>
</protein>
<dbReference type="InterPro" id="IPR009009">
    <property type="entry name" value="RlpA-like_DPBB"/>
</dbReference>
<dbReference type="PANTHER" id="PTHR31836">
    <property type="match status" value="1"/>
</dbReference>
<feature type="domain" description="RlpA-like protein double-psi beta-barrel" evidence="3">
    <location>
        <begin position="205"/>
        <end position="257"/>
    </location>
</feature>
<gene>
    <name evidence="4" type="ORF">CRHIZ90672A_00000247</name>
</gene>
<dbReference type="AlphaFoldDB" id="A0A9N9VCY0"/>
<evidence type="ECO:0000313" key="4">
    <source>
        <dbReference type="EMBL" id="CAH0023837.1"/>
    </source>
</evidence>
<evidence type="ECO:0000256" key="2">
    <source>
        <dbReference type="SAM" id="MobiDB-lite"/>
    </source>
</evidence>
<dbReference type="InterPro" id="IPR036908">
    <property type="entry name" value="RlpA-like_sf"/>
</dbReference>
<dbReference type="InterPro" id="IPR051477">
    <property type="entry name" value="Expansin_CellWall"/>
</dbReference>
<evidence type="ECO:0000256" key="1">
    <source>
        <dbReference type="ARBA" id="ARBA00022729"/>
    </source>
</evidence>
<organism evidence="4 5">
    <name type="scientific">Clonostachys rhizophaga</name>
    <dbReference type="NCBI Taxonomy" id="160324"/>
    <lineage>
        <taxon>Eukaryota</taxon>
        <taxon>Fungi</taxon>
        <taxon>Dikarya</taxon>
        <taxon>Ascomycota</taxon>
        <taxon>Pezizomycotina</taxon>
        <taxon>Sordariomycetes</taxon>
        <taxon>Hypocreomycetidae</taxon>
        <taxon>Hypocreales</taxon>
        <taxon>Bionectriaceae</taxon>
        <taxon>Clonostachys</taxon>
    </lineage>
</organism>
<name>A0A9N9VCY0_9HYPO</name>
<keyword evidence="5" id="KW-1185">Reference proteome</keyword>
<dbReference type="EMBL" id="CABFNQ020000694">
    <property type="protein sequence ID" value="CAH0023837.1"/>
    <property type="molecule type" value="Genomic_DNA"/>
</dbReference>
<feature type="region of interest" description="Disordered" evidence="2">
    <location>
        <begin position="49"/>
        <end position="120"/>
    </location>
</feature>
<accession>A0A9N9VCY0</accession>
<reference evidence="4" key="1">
    <citation type="submission" date="2021-10" db="EMBL/GenBank/DDBJ databases">
        <authorList>
            <person name="Piombo E."/>
        </authorList>
    </citation>
    <scope>NUCLEOTIDE SEQUENCE</scope>
</reference>
<dbReference type="Gene3D" id="2.40.40.10">
    <property type="entry name" value="RlpA-like domain"/>
    <property type="match status" value="1"/>
</dbReference>
<evidence type="ECO:0000313" key="5">
    <source>
        <dbReference type="Proteomes" id="UP000696573"/>
    </source>
</evidence>
<comment type="caution">
    <text evidence="4">The sequence shown here is derived from an EMBL/GenBank/DDBJ whole genome shotgun (WGS) entry which is preliminary data.</text>
</comment>
<sequence length="261" mass="26806">MRLKLILAYGSIVAIYGADARTRCKTRSHTHSSTLSLETLLLASVSTPESILSPSSSESTPPVSTPSSTPSSTSTSTPSSSLDDITSTPVIVTSSSSSDTSATPALSSTPSSDSGVSPVSTTLESTSLLATSTTAVSSTSSISSAPASTSTTPAEVYTGGFATFYFQNGSPPACGGRPRSDSELIVALDMRRYGSDYSAPSPYCSKVIRVTNAINGRSVDVTVVDVCPTCLNSNSLDLSPTAFQAIGDLNDGMVPIVWQFV</sequence>
<dbReference type="PANTHER" id="PTHR31836:SF24">
    <property type="entry name" value="RLPA-LIKE PROTEIN DOUBLE-PSI BETA-BARREL DOMAIN-CONTAINING PROTEIN"/>
    <property type="match status" value="1"/>
</dbReference>